<evidence type="ECO:0000313" key="1">
    <source>
        <dbReference type="EMBL" id="AFA40145.1"/>
    </source>
</evidence>
<dbReference type="Proteomes" id="UP000009062">
    <property type="component" value="Chromosome"/>
</dbReference>
<dbReference type="AlphaFoldDB" id="H6QCU9"/>
<name>H6QCU9_PYROT</name>
<dbReference type="EMBL" id="CP003316">
    <property type="protein sequence ID" value="AFA40145.1"/>
    <property type="molecule type" value="Genomic_DNA"/>
</dbReference>
<gene>
    <name evidence="1" type="ordered locus">Pogu_2118</name>
</gene>
<dbReference type="HOGENOM" id="CLU_1736487_0_0_2"/>
<dbReference type="KEGG" id="pog:Pogu_2118"/>
<accession>H6QCU9</accession>
<keyword evidence="2" id="KW-1185">Reference proteome</keyword>
<proteinExistence type="predicted"/>
<reference evidence="1 2" key="1">
    <citation type="journal article" date="2012" name="Stand. Genomic Sci.">
        <title>Complete genome sequence of Pyrobaculum oguniense.</title>
        <authorList>
            <person name="Bernick D.L."/>
            <person name="Karplus K."/>
            <person name="Lui L.M."/>
            <person name="Coker J.K."/>
            <person name="Murphy J.N."/>
            <person name="Chan P.P."/>
            <person name="Cozen A.E."/>
            <person name="Lowe T.M."/>
        </authorList>
    </citation>
    <scope>NUCLEOTIDE SEQUENCE [LARGE SCALE GENOMIC DNA]</scope>
    <source>
        <strain evidence="1 2">TE7</strain>
    </source>
</reference>
<sequence>MKGGTNTTRRMRKSVEMRLNAVLQYVQKAGTVELVELAKALGMHRMQVFYVAKLLDGQLCYKVVGSRALVGRTCADVEERLRKDYNNLVEVVKRRCKGSCCVKLRDVVSALIHRDPNTADVEYYRALVEIMQGDLSLFKFSGKTLVCVRG</sequence>
<protein>
    <submittedName>
        <fullName evidence="1">Uncharacterized protein</fullName>
    </submittedName>
</protein>
<organism evidence="1 2">
    <name type="scientific">Pyrobaculum oguniense (strain DSM 13380 / JCM 10595 / TE7)</name>
    <dbReference type="NCBI Taxonomy" id="698757"/>
    <lineage>
        <taxon>Archaea</taxon>
        <taxon>Thermoproteota</taxon>
        <taxon>Thermoprotei</taxon>
        <taxon>Thermoproteales</taxon>
        <taxon>Thermoproteaceae</taxon>
        <taxon>Pyrobaculum</taxon>
    </lineage>
</organism>
<dbReference type="STRING" id="698757.Pogu_2118"/>
<evidence type="ECO:0000313" key="2">
    <source>
        <dbReference type="Proteomes" id="UP000009062"/>
    </source>
</evidence>
<dbReference type="eggNOG" id="arCOG00741">
    <property type="taxonomic scope" value="Archaea"/>
</dbReference>